<feature type="domain" description="Core-binding (CB)" evidence="12">
    <location>
        <begin position="53"/>
        <end position="161"/>
    </location>
</feature>
<evidence type="ECO:0000256" key="6">
    <source>
        <dbReference type="ARBA" id="ARBA00023125"/>
    </source>
</evidence>
<dbReference type="Proteomes" id="UP000247792">
    <property type="component" value="Unassembled WGS sequence"/>
</dbReference>
<keyword evidence="14" id="KW-1185">Reference proteome</keyword>
<accession>A0A318JRN2</accession>
<dbReference type="GO" id="GO:0007059">
    <property type="term" value="P:chromosome segregation"/>
    <property type="evidence" value="ECO:0007669"/>
    <property type="project" value="UniProtKB-KW"/>
</dbReference>
<evidence type="ECO:0000313" key="14">
    <source>
        <dbReference type="Proteomes" id="UP000247792"/>
    </source>
</evidence>
<feature type="region of interest" description="Disordered" evidence="10">
    <location>
        <begin position="381"/>
        <end position="406"/>
    </location>
</feature>
<evidence type="ECO:0000259" key="12">
    <source>
        <dbReference type="PROSITE" id="PS51900"/>
    </source>
</evidence>
<dbReference type="InterPro" id="IPR050090">
    <property type="entry name" value="Tyrosine_recombinase_XerCD"/>
</dbReference>
<dbReference type="InterPro" id="IPR002104">
    <property type="entry name" value="Integrase_catalytic"/>
</dbReference>
<keyword evidence="8" id="KW-0131">Cell cycle</keyword>
<proteinExistence type="predicted"/>
<keyword evidence="4" id="KW-0159">Chromosome partition</keyword>
<evidence type="ECO:0000313" key="13">
    <source>
        <dbReference type="EMBL" id="PXX47010.1"/>
    </source>
</evidence>
<evidence type="ECO:0000256" key="9">
    <source>
        <dbReference type="PROSITE-ProRule" id="PRU01248"/>
    </source>
</evidence>
<comment type="subcellular location">
    <subcellularLocation>
        <location evidence="1">Cytoplasm</location>
    </subcellularLocation>
</comment>
<dbReference type="GO" id="GO:0006310">
    <property type="term" value="P:DNA recombination"/>
    <property type="evidence" value="ECO:0007669"/>
    <property type="project" value="UniProtKB-KW"/>
</dbReference>
<dbReference type="GO" id="GO:0005737">
    <property type="term" value="C:cytoplasm"/>
    <property type="evidence" value="ECO:0007669"/>
    <property type="project" value="UniProtKB-SubCell"/>
</dbReference>
<reference evidence="13 14" key="1">
    <citation type="submission" date="2018-05" db="EMBL/GenBank/DDBJ databases">
        <title>Genomic Encyclopedia of Type Strains, Phase IV (KMG-IV): sequencing the most valuable type-strain genomes for metagenomic binning, comparative biology and taxonomic classification.</title>
        <authorList>
            <person name="Goeker M."/>
        </authorList>
    </citation>
    <scope>NUCLEOTIDE SEQUENCE [LARGE SCALE GENOMIC DNA]</scope>
    <source>
        <strain evidence="13 14">DSM 19792</strain>
    </source>
</reference>
<evidence type="ECO:0000256" key="7">
    <source>
        <dbReference type="ARBA" id="ARBA00023172"/>
    </source>
</evidence>
<name>A0A318JRN2_9BURK</name>
<evidence type="ECO:0000256" key="3">
    <source>
        <dbReference type="ARBA" id="ARBA00022618"/>
    </source>
</evidence>
<dbReference type="AlphaFoldDB" id="A0A318JRN2"/>
<dbReference type="GO" id="GO:0003677">
    <property type="term" value="F:DNA binding"/>
    <property type="evidence" value="ECO:0007669"/>
    <property type="project" value="UniProtKB-UniRule"/>
</dbReference>
<dbReference type="InterPro" id="IPR011010">
    <property type="entry name" value="DNA_brk_join_enz"/>
</dbReference>
<feature type="compositionally biased region" description="Basic and acidic residues" evidence="10">
    <location>
        <begin position="389"/>
        <end position="406"/>
    </location>
</feature>
<dbReference type="GO" id="GO:0051301">
    <property type="term" value="P:cell division"/>
    <property type="evidence" value="ECO:0007669"/>
    <property type="project" value="UniProtKB-KW"/>
</dbReference>
<comment type="caution">
    <text evidence="13">The sequence shown here is derived from an EMBL/GenBank/DDBJ whole genome shotgun (WGS) entry which is preliminary data.</text>
</comment>
<protein>
    <submittedName>
        <fullName evidence="13">Site-specific recombinase XerD</fullName>
    </submittedName>
</protein>
<dbReference type="Pfam" id="PF00589">
    <property type="entry name" value="Phage_integrase"/>
    <property type="match status" value="1"/>
</dbReference>
<feature type="domain" description="Tyr recombinase" evidence="11">
    <location>
        <begin position="184"/>
        <end position="400"/>
    </location>
</feature>
<keyword evidence="3" id="KW-0132">Cell division</keyword>
<dbReference type="SUPFAM" id="SSF56349">
    <property type="entry name" value="DNA breaking-rejoining enzymes"/>
    <property type="match status" value="1"/>
</dbReference>
<dbReference type="PANTHER" id="PTHR30349:SF77">
    <property type="entry name" value="TYROSINE RECOMBINASE XERC"/>
    <property type="match status" value="1"/>
</dbReference>
<evidence type="ECO:0000256" key="4">
    <source>
        <dbReference type="ARBA" id="ARBA00022829"/>
    </source>
</evidence>
<evidence type="ECO:0000256" key="2">
    <source>
        <dbReference type="ARBA" id="ARBA00022490"/>
    </source>
</evidence>
<dbReference type="Gene3D" id="1.10.443.10">
    <property type="entry name" value="Intergrase catalytic core"/>
    <property type="match status" value="1"/>
</dbReference>
<keyword evidence="5" id="KW-0229">DNA integration</keyword>
<dbReference type="InterPro" id="IPR013762">
    <property type="entry name" value="Integrase-like_cat_sf"/>
</dbReference>
<dbReference type="EMBL" id="QJKB01000001">
    <property type="protein sequence ID" value="PXX47010.1"/>
    <property type="molecule type" value="Genomic_DNA"/>
</dbReference>
<sequence length="406" mass="47049">MTRRFIKYLAENQMNIDNSPALATLENVLLPANMDGSQGSNRAMGNRPQIKAANDIEAIKAWLARFWDTKTTFDNYRKEAERLLLWSTMQLGKPLSSLTHEDWLSYQMFLTNPQPAARWIMRDKRKFARNHPEWRPFSGPLSLGSQRQAAVILNVMFSWLVNAGYLAGNPLSLSRQRARKARPRITRYLEEDLWLEVKQTIESMPRETSRNLEQYYRLRWLFSLLYLCGLRISEVISNTMGSFFCRRDKDGKERWWLEILGKGDKLRIVPATNELMVELSRYRQSKGLTPLPLPAETLPLLLPIGSRTDAMTRGALHAIVKKVFQQTAEQLRQRGEQFIPLADRVEQASAHWLRHTAGSHMANNDIDLRHVRDNLGHESLSTTNNYLHSTDDARHRETEAGHKIDW</sequence>
<evidence type="ECO:0000256" key="1">
    <source>
        <dbReference type="ARBA" id="ARBA00004496"/>
    </source>
</evidence>
<evidence type="ECO:0000256" key="5">
    <source>
        <dbReference type="ARBA" id="ARBA00022908"/>
    </source>
</evidence>
<gene>
    <name evidence="13" type="ORF">DFR42_101586</name>
</gene>
<evidence type="ECO:0000256" key="8">
    <source>
        <dbReference type="ARBA" id="ARBA00023306"/>
    </source>
</evidence>
<evidence type="ECO:0000259" key="11">
    <source>
        <dbReference type="PROSITE" id="PS51898"/>
    </source>
</evidence>
<dbReference type="PROSITE" id="PS51898">
    <property type="entry name" value="TYR_RECOMBINASE"/>
    <property type="match status" value="1"/>
</dbReference>
<dbReference type="PROSITE" id="PS51900">
    <property type="entry name" value="CB"/>
    <property type="match status" value="1"/>
</dbReference>
<dbReference type="PANTHER" id="PTHR30349">
    <property type="entry name" value="PHAGE INTEGRASE-RELATED"/>
    <property type="match status" value="1"/>
</dbReference>
<keyword evidence="6 9" id="KW-0238">DNA-binding</keyword>
<keyword evidence="7" id="KW-0233">DNA recombination</keyword>
<dbReference type="GO" id="GO:0015074">
    <property type="term" value="P:DNA integration"/>
    <property type="evidence" value="ECO:0007669"/>
    <property type="project" value="UniProtKB-KW"/>
</dbReference>
<organism evidence="13 14">
    <name type="scientific">Undibacterium pigrum</name>
    <dbReference type="NCBI Taxonomy" id="401470"/>
    <lineage>
        <taxon>Bacteria</taxon>
        <taxon>Pseudomonadati</taxon>
        <taxon>Pseudomonadota</taxon>
        <taxon>Betaproteobacteria</taxon>
        <taxon>Burkholderiales</taxon>
        <taxon>Oxalobacteraceae</taxon>
        <taxon>Undibacterium</taxon>
    </lineage>
</organism>
<evidence type="ECO:0000256" key="10">
    <source>
        <dbReference type="SAM" id="MobiDB-lite"/>
    </source>
</evidence>
<dbReference type="InterPro" id="IPR044068">
    <property type="entry name" value="CB"/>
</dbReference>
<keyword evidence="2" id="KW-0963">Cytoplasm</keyword>